<proteinExistence type="predicted"/>
<reference evidence="2 3" key="1">
    <citation type="submission" date="2019-03" db="EMBL/GenBank/DDBJ databases">
        <title>First draft genome of Liparis tanakae, snailfish: a comprehensive survey of snailfish specific genes.</title>
        <authorList>
            <person name="Kim W."/>
            <person name="Song I."/>
            <person name="Jeong J.-H."/>
            <person name="Kim D."/>
            <person name="Kim S."/>
            <person name="Ryu S."/>
            <person name="Song J.Y."/>
            <person name="Lee S.K."/>
        </authorList>
    </citation>
    <scope>NUCLEOTIDE SEQUENCE [LARGE SCALE GENOMIC DNA]</scope>
    <source>
        <tissue evidence="2">Muscle</tissue>
    </source>
</reference>
<feature type="region of interest" description="Disordered" evidence="1">
    <location>
        <begin position="33"/>
        <end position="56"/>
    </location>
</feature>
<evidence type="ECO:0000313" key="2">
    <source>
        <dbReference type="EMBL" id="TNN87652.1"/>
    </source>
</evidence>
<organism evidence="2 3">
    <name type="scientific">Liparis tanakae</name>
    <name type="common">Tanaka's snailfish</name>
    <dbReference type="NCBI Taxonomy" id="230148"/>
    <lineage>
        <taxon>Eukaryota</taxon>
        <taxon>Metazoa</taxon>
        <taxon>Chordata</taxon>
        <taxon>Craniata</taxon>
        <taxon>Vertebrata</taxon>
        <taxon>Euteleostomi</taxon>
        <taxon>Actinopterygii</taxon>
        <taxon>Neopterygii</taxon>
        <taxon>Teleostei</taxon>
        <taxon>Neoteleostei</taxon>
        <taxon>Acanthomorphata</taxon>
        <taxon>Eupercaria</taxon>
        <taxon>Perciformes</taxon>
        <taxon>Cottioidei</taxon>
        <taxon>Cottales</taxon>
        <taxon>Liparidae</taxon>
        <taxon>Liparis</taxon>
    </lineage>
</organism>
<name>A0A4Z2JEH7_9TELE</name>
<keyword evidence="3" id="KW-1185">Reference proteome</keyword>
<gene>
    <name evidence="2" type="ORF">EYF80_001999</name>
</gene>
<protein>
    <submittedName>
        <fullName evidence="2">Uncharacterized protein</fullName>
    </submittedName>
</protein>
<sequence>MVFEVTTNMETPDVICKFWHVLGVDRRRLYGNRTRTDVPPLSSSSSSSSASSSSPLSGFRAGMIDMELLPQPIGLRSALFA</sequence>
<evidence type="ECO:0000256" key="1">
    <source>
        <dbReference type="SAM" id="MobiDB-lite"/>
    </source>
</evidence>
<dbReference type="EMBL" id="SRLO01000009">
    <property type="protein sequence ID" value="TNN87652.1"/>
    <property type="molecule type" value="Genomic_DNA"/>
</dbReference>
<evidence type="ECO:0000313" key="3">
    <source>
        <dbReference type="Proteomes" id="UP000314294"/>
    </source>
</evidence>
<dbReference type="Proteomes" id="UP000314294">
    <property type="component" value="Unassembled WGS sequence"/>
</dbReference>
<feature type="compositionally biased region" description="Low complexity" evidence="1">
    <location>
        <begin position="39"/>
        <end position="56"/>
    </location>
</feature>
<comment type="caution">
    <text evidence="2">The sequence shown here is derived from an EMBL/GenBank/DDBJ whole genome shotgun (WGS) entry which is preliminary data.</text>
</comment>
<accession>A0A4Z2JEH7</accession>
<dbReference type="AlphaFoldDB" id="A0A4Z2JEH7"/>